<keyword evidence="2" id="KW-1185">Reference proteome</keyword>
<evidence type="ECO:0000313" key="2">
    <source>
        <dbReference type="Proteomes" id="UP000516437"/>
    </source>
</evidence>
<reference evidence="1 2" key="1">
    <citation type="journal article" date="2019" name="Plant Biotechnol. J.">
        <title>The red bayberry genome and genetic basis of sex determination.</title>
        <authorList>
            <person name="Jia H.M."/>
            <person name="Jia H.J."/>
            <person name="Cai Q.L."/>
            <person name="Wang Y."/>
            <person name="Zhao H.B."/>
            <person name="Yang W.F."/>
            <person name="Wang G.Y."/>
            <person name="Li Y.H."/>
            <person name="Zhan D.L."/>
            <person name="Shen Y.T."/>
            <person name="Niu Q.F."/>
            <person name="Chang L."/>
            <person name="Qiu J."/>
            <person name="Zhao L."/>
            <person name="Xie H.B."/>
            <person name="Fu W.Y."/>
            <person name="Jin J."/>
            <person name="Li X.W."/>
            <person name="Jiao Y."/>
            <person name="Zhou C.C."/>
            <person name="Tu T."/>
            <person name="Chai C.Y."/>
            <person name="Gao J.L."/>
            <person name="Fan L.J."/>
            <person name="van de Weg E."/>
            <person name="Wang J.Y."/>
            <person name="Gao Z.S."/>
        </authorList>
    </citation>
    <scope>NUCLEOTIDE SEQUENCE [LARGE SCALE GENOMIC DNA]</scope>
    <source>
        <tissue evidence="1">Leaves</tissue>
    </source>
</reference>
<comment type="caution">
    <text evidence="1">The sequence shown here is derived from an EMBL/GenBank/DDBJ whole genome shotgun (WGS) entry which is preliminary data.</text>
</comment>
<accession>A0A6A1V0D0</accession>
<dbReference type="Proteomes" id="UP000516437">
    <property type="component" value="Chromosome 7"/>
</dbReference>
<dbReference type="AlphaFoldDB" id="A0A6A1V0D0"/>
<protein>
    <submittedName>
        <fullName evidence="1">Uncharacterized protein</fullName>
    </submittedName>
</protein>
<name>A0A6A1V0D0_9ROSI</name>
<sequence>MAPNLLDITCKELRVPTLWSNYVKGRLYYNAVAEVIYNTSSRFSPPLTEESGRDEVQNTLEREHVLLSYDGFDEHHVLAYESTEDVFRIQLVTHLPCKVSLLLEVCRVWMLEQIPSLKLKHPSLLWILRGSTFCDLEQIVAHKKLKMKVSSSSIPPRADTSFIFDNTYLVESMNIVLERTSTIMTNMLIMKADSQLTRNDILK</sequence>
<gene>
    <name evidence="1" type="ORF">CJ030_MR7G011668</name>
</gene>
<dbReference type="EMBL" id="RXIC02000025">
    <property type="protein sequence ID" value="KAB1206115.1"/>
    <property type="molecule type" value="Genomic_DNA"/>
</dbReference>
<organism evidence="1 2">
    <name type="scientific">Morella rubra</name>
    <name type="common">Chinese bayberry</name>
    <dbReference type="NCBI Taxonomy" id="262757"/>
    <lineage>
        <taxon>Eukaryota</taxon>
        <taxon>Viridiplantae</taxon>
        <taxon>Streptophyta</taxon>
        <taxon>Embryophyta</taxon>
        <taxon>Tracheophyta</taxon>
        <taxon>Spermatophyta</taxon>
        <taxon>Magnoliopsida</taxon>
        <taxon>eudicotyledons</taxon>
        <taxon>Gunneridae</taxon>
        <taxon>Pentapetalae</taxon>
        <taxon>rosids</taxon>
        <taxon>fabids</taxon>
        <taxon>Fagales</taxon>
        <taxon>Myricaceae</taxon>
        <taxon>Morella</taxon>
    </lineage>
</organism>
<proteinExistence type="predicted"/>
<evidence type="ECO:0000313" key="1">
    <source>
        <dbReference type="EMBL" id="KAB1206115.1"/>
    </source>
</evidence>